<name>A0A0N8NU03_9CLOT</name>
<dbReference type="InterPro" id="IPR019455">
    <property type="entry name" value="Acetolactate_synth_ssu_C"/>
</dbReference>
<dbReference type="OrthoDB" id="9787365at2"/>
<dbReference type="InterPro" id="IPR004789">
    <property type="entry name" value="Acetalactate_synth_ssu"/>
</dbReference>
<keyword evidence="5 8" id="KW-0028">Amino-acid biosynthesis</keyword>
<dbReference type="PATRIC" id="fig|36849.3.peg.134"/>
<dbReference type="PANTHER" id="PTHR30239">
    <property type="entry name" value="ACETOLACTATE SYNTHASE SMALL SUBUNIT"/>
    <property type="match status" value="1"/>
</dbReference>
<evidence type="ECO:0000256" key="8">
    <source>
        <dbReference type="RuleBase" id="RU368092"/>
    </source>
</evidence>
<dbReference type="PANTHER" id="PTHR30239:SF0">
    <property type="entry name" value="ACETOLACTATE SYNTHASE SMALL SUBUNIT 1, CHLOROPLASTIC"/>
    <property type="match status" value="1"/>
</dbReference>
<dbReference type="NCBIfam" id="TIGR00119">
    <property type="entry name" value="acolac_sm"/>
    <property type="match status" value="1"/>
</dbReference>
<dbReference type="Gene3D" id="3.30.70.260">
    <property type="match status" value="1"/>
</dbReference>
<comment type="catalytic activity">
    <reaction evidence="7 8">
        <text>2 pyruvate + H(+) = (2S)-2-acetolactate + CO2</text>
        <dbReference type="Rhea" id="RHEA:25249"/>
        <dbReference type="ChEBI" id="CHEBI:15361"/>
        <dbReference type="ChEBI" id="CHEBI:15378"/>
        <dbReference type="ChEBI" id="CHEBI:16526"/>
        <dbReference type="ChEBI" id="CHEBI:58476"/>
        <dbReference type="EC" id="2.2.1.6"/>
    </reaction>
</comment>
<dbReference type="RefSeq" id="WP_054873279.1">
    <property type="nucleotide sequence ID" value="NZ_LKET01000011.1"/>
</dbReference>
<keyword evidence="6 8" id="KW-0100">Branched-chain amino acid biosynthesis</keyword>
<evidence type="ECO:0000256" key="6">
    <source>
        <dbReference type="ARBA" id="ARBA00023304"/>
    </source>
</evidence>
<dbReference type="Pfam" id="PF10369">
    <property type="entry name" value="ALS_ss_C"/>
    <property type="match status" value="1"/>
</dbReference>
<dbReference type="GO" id="GO:0009099">
    <property type="term" value="P:L-valine biosynthetic process"/>
    <property type="evidence" value="ECO:0007669"/>
    <property type="project" value="UniProtKB-UniRule"/>
</dbReference>
<evidence type="ECO:0000313" key="11">
    <source>
        <dbReference type="Proteomes" id="UP000050326"/>
    </source>
</evidence>
<comment type="subunit">
    <text evidence="4 8">Dimer of large and small chains.</text>
</comment>
<dbReference type="InterPro" id="IPR045865">
    <property type="entry name" value="ACT-like_dom_sf"/>
</dbReference>
<dbReference type="UniPathway" id="UPA00049">
    <property type="reaction ID" value="UER00059"/>
</dbReference>
<dbReference type="SUPFAM" id="SSF55021">
    <property type="entry name" value="ACT-like"/>
    <property type="match status" value="2"/>
</dbReference>
<comment type="pathway">
    <text evidence="1 8">Amino-acid biosynthesis; L-isoleucine biosynthesis; L-isoleucine from 2-oxobutanoate: step 1/4.</text>
</comment>
<dbReference type="GO" id="GO:0003984">
    <property type="term" value="F:acetolactate synthase activity"/>
    <property type="evidence" value="ECO:0007669"/>
    <property type="project" value="UniProtKB-UniRule"/>
</dbReference>
<evidence type="ECO:0000313" key="10">
    <source>
        <dbReference type="EMBL" id="KPU46272.1"/>
    </source>
</evidence>
<dbReference type="FunFam" id="3.30.70.1150:FF:000001">
    <property type="entry name" value="Acetolactate synthase small subunit"/>
    <property type="match status" value="1"/>
</dbReference>
<sequence>MKHTLAVLVENHAGVLSKVSGLFSRRGFNIDSLAVGITEDPKISRMTIVVDGDEYIVEQVSKQLNKLIDVIKVQDIKEDSVVRELALIKVNATSEIRSEITEIVNIFRAKVVDISKNTMTIEISGDSTKVAAIQNMLQPFGIQEMVRTGAIAIDRGSK</sequence>
<dbReference type="PROSITE" id="PS51671">
    <property type="entry name" value="ACT"/>
    <property type="match status" value="1"/>
</dbReference>
<dbReference type="AlphaFoldDB" id="A0A0N8NU03"/>
<organism evidence="10 11">
    <name type="scientific">Oxobacter pfennigii</name>
    <dbReference type="NCBI Taxonomy" id="36849"/>
    <lineage>
        <taxon>Bacteria</taxon>
        <taxon>Bacillati</taxon>
        <taxon>Bacillota</taxon>
        <taxon>Clostridia</taxon>
        <taxon>Eubacteriales</taxon>
        <taxon>Clostridiaceae</taxon>
        <taxon>Oxobacter</taxon>
    </lineage>
</organism>
<dbReference type="GO" id="GO:0009097">
    <property type="term" value="P:isoleucine biosynthetic process"/>
    <property type="evidence" value="ECO:0007669"/>
    <property type="project" value="UniProtKB-UniRule"/>
</dbReference>
<evidence type="ECO:0000256" key="1">
    <source>
        <dbReference type="ARBA" id="ARBA00004974"/>
    </source>
</evidence>
<dbReference type="GO" id="GO:0005829">
    <property type="term" value="C:cytosol"/>
    <property type="evidence" value="ECO:0007669"/>
    <property type="project" value="TreeGrafter"/>
</dbReference>
<dbReference type="InterPro" id="IPR039557">
    <property type="entry name" value="AHAS_ACT"/>
</dbReference>
<protein>
    <recommendedName>
        <fullName evidence="8">Acetolactate synthase small subunit</fullName>
        <shortName evidence="8">AHAS</shortName>
        <shortName evidence="8">ALS</shortName>
        <ecNumber evidence="8">2.2.1.6</ecNumber>
    </recommendedName>
    <alternativeName>
        <fullName evidence="8">Acetohydroxy-acid synthase small subunit</fullName>
    </alternativeName>
</protein>
<dbReference type="STRING" id="36849.OXPF_01170"/>
<comment type="similarity">
    <text evidence="3 8">Belongs to the acetolactate synthase small subunit family.</text>
</comment>
<keyword evidence="8 10" id="KW-0808">Transferase</keyword>
<dbReference type="Pfam" id="PF22629">
    <property type="entry name" value="ACT_AHAS_ss"/>
    <property type="match status" value="1"/>
</dbReference>
<dbReference type="NCBIfam" id="NF008864">
    <property type="entry name" value="PRK11895.1"/>
    <property type="match status" value="1"/>
</dbReference>
<feature type="domain" description="ACT" evidence="9">
    <location>
        <begin position="4"/>
        <end position="78"/>
    </location>
</feature>
<evidence type="ECO:0000256" key="3">
    <source>
        <dbReference type="ARBA" id="ARBA00006341"/>
    </source>
</evidence>
<comment type="caution">
    <text evidence="10">The sequence shown here is derived from an EMBL/GenBank/DDBJ whole genome shotgun (WGS) entry which is preliminary data.</text>
</comment>
<evidence type="ECO:0000259" key="9">
    <source>
        <dbReference type="PROSITE" id="PS51671"/>
    </source>
</evidence>
<dbReference type="EC" id="2.2.1.6" evidence="8"/>
<proteinExistence type="inferred from homology"/>
<comment type="pathway">
    <text evidence="2 8">Amino-acid biosynthesis; L-valine biosynthesis; L-valine from pyruvate: step 1/4.</text>
</comment>
<gene>
    <name evidence="10" type="primary">ilvH_1</name>
    <name evidence="10" type="ORF">OXPF_01170</name>
</gene>
<accession>A0A0N8NU03</accession>
<reference evidence="10 11" key="1">
    <citation type="submission" date="2015-09" db="EMBL/GenBank/DDBJ databases">
        <title>Genome sequence of Oxobacter pfennigii DSM 3222.</title>
        <authorList>
            <person name="Poehlein A."/>
            <person name="Bengelsdorf F.R."/>
            <person name="Schiel-Bengelsdorf B."/>
            <person name="Duerre P."/>
            <person name="Daniel R."/>
        </authorList>
    </citation>
    <scope>NUCLEOTIDE SEQUENCE [LARGE SCALE GENOMIC DNA]</scope>
    <source>
        <strain evidence="10 11">DSM 3222</strain>
    </source>
</reference>
<evidence type="ECO:0000256" key="7">
    <source>
        <dbReference type="ARBA" id="ARBA00048670"/>
    </source>
</evidence>
<dbReference type="InterPro" id="IPR027271">
    <property type="entry name" value="Acetolactate_synth/TF_NikR_C"/>
</dbReference>
<dbReference type="InterPro" id="IPR002912">
    <property type="entry name" value="ACT_dom"/>
</dbReference>
<dbReference type="InterPro" id="IPR054480">
    <property type="entry name" value="AHAS_small-like_ACT"/>
</dbReference>
<dbReference type="Proteomes" id="UP000050326">
    <property type="component" value="Unassembled WGS sequence"/>
</dbReference>
<dbReference type="EMBL" id="LKET01000011">
    <property type="protein sequence ID" value="KPU46272.1"/>
    <property type="molecule type" value="Genomic_DNA"/>
</dbReference>
<dbReference type="Gene3D" id="3.30.70.1150">
    <property type="entry name" value="ACT-like. Chain A, domain 2"/>
    <property type="match status" value="1"/>
</dbReference>
<dbReference type="CDD" id="cd04878">
    <property type="entry name" value="ACT_AHAS"/>
    <property type="match status" value="1"/>
</dbReference>
<evidence type="ECO:0000256" key="4">
    <source>
        <dbReference type="ARBA" id="ARBA00011744"/>
    </source>
</evidence>
<dbReference type="UniPathway" id="UPA00047">
    <property type="reaction ID" value="UER00055"/>
</dbReference>
<evidence type="ECO:0000256" key="5">
    <source>
        <dbReference type="ARBA" id="ARBA00022605"/>
    </source>
</evidence>
<evidence type="ECO:0000256" key="2">
    <source>
        <dbReference type="ARBA" id="ARBA00005025"/>
    </source>
</evidence>
<dbReference type="GO" id="GO:1990610">
    <property type="term" value="F:acetolactate synthase regulator activity"/>
    <property type="evidence" value="ECO:0007669"/>
    <property type="project" value="UniProtKB-UniRule"/>
</dbReference>
<comment type="function">
    <text evidence="8">Catalyzes the conversion of 2 pyruvate molecules into acetolactate in the first common step of the biosynthetic pathway of the branched-amino acids such as leucine, isoleucine, and valine.</text>
</comment>
<keyword evidence="11" id="KW-1185">Reference proteome</keyword>
<dbReference type="FunFam" id="3.30.70.260:FF:000001">
    <property type="entry name" value="Acetolactate synthase, small subunit"/>
    <property type="match status" value="1"/>
</dbReference>